<feature type="compositionally biased region" description="Low complexity" evidence="1">
    <location>
        <begin position="110"/>
        <end position="119"/>
    </location>
</feature>
<dbReference type="OrthoDB" id="2963168at2759"/>
<protein>
    <submittedName>
        <fullName evidence="2">Uncharacterized protein</fullName>
    </submittedName>
</protein>
<proteinExistence type="predicted"/>
<evidence type="ECO:0000313" key="3">
    <source>
        <dbReference type="Proteomes" id="UP000186601"/>
    </source>
</evidence>
<comment type="caution">
    <text evidence="2">The sequence shown here is derived from an EMBL/GenBank/DDBJ whole genome shotgun (WGS) entry which is preliminary data.</text>
</comment>
<gene>
    <name evidence="2" type="ORF">PHLCEN_2v1710</name>
</gene>
<feature type="compositionally biased region" description="Polar residues" evidence="1">
    <location>
        <begin position="20"/>
        <end position="52"/>
    </location>
</feature>
<keyword evidence="3" id="KW-1185">Reference proteome</keyword>
<feature type="compositionally biased region" description="Polar residues" evidence="1">
    <location>
        <begin position="85"/>
        <end position="97"/>
    </location>
</feature>
<organism evidence="2 3">
    <name type="scientific">Hermanssonia centrifuga</name>
    <dbReference type="NCBI Taxonomy" id="98765"/>
    <lineage>
        <taxon>Eukaryota</taxon>
        <taxon>Fungi</taxon>
        <taxon>Dikarya</taxon>
        <taxon>Basidiomycota</taxon>
        <taxon>Agaricomycotina</taxon>
        <taxon>Agaricomycetes</taxon>
        <taxon>Polyporales</taxon>
        <taxon>Meruliaceae</taxon>
        <taxon>Hermanssonia</taxon>
    </lineage>
</organism>
<dbReference type="EMBL" id="MLYV02000139">
    <property type="protein sequence ID" value="PSS34244.1"/>
    <property type="molecule type" value="Genomic_DNA"/>
</dbReference>
<reference evidence="2 3" key="1">
    <citation type="submission" date="2018-02" db="EMBL/GenBank/DDBJ databases">
        <title>Genome sequence of the basidiomycete white-rot fungus Phlebia centrifuga.</title>
        <authorList>
            <person name="Granchi Z."/>
            <person name="Peng M."/>
            <person name="de Vries R.P."/>
            <person name="Hilden K."/>
            <person name="Makela M.R."/>
            <person name="Grigoriev I."/>
            <person name="Riley R."/>
        </authorList>
    </citation>
    <scope>NUCLEOTIDE SEQUENCE [LARGE SCALE GENOMIC DNA]</scope>
    <source>
        <strain evidence="2 3">FBCC195</strain>
    </source>
</reference>
<feature type="compositionally biased region" description="Polar residues" evidence="1">
    <location>
        <begin position="59"/>
        <end position="77"/>
    </location>
</feature>
<evidence type="ECO:0000256" key="1">
    <source>
        <dbReference type="SAM" id="MobiDB-lite"/>
    </source>
</evidence>
<dbReference type="AlphaFoldDB" id="A0A2R6RW41"/>
<name>A0A2R6RW41_9APHY</name>
<evidence type="ECO:0000313" key="2">
    <source>
        <dbReference type="EMBL" id="PSS34244.1"/>
    </source>
</evidence>
<sequence length="180" mass="18976">MGCCGEPADKPIPAEGNRITPFNTGNLVTQQPTPQSALQWQEKSIFQQSAISTPPPALQHNQNPSSPQTWGQSNGEQYNPYRASSPPSTLLNGSTVNGHGYPASSPSPPFGQSQSSPLSKPASVYAPAGNFGMTVTGRRTTSPDGQRPEFGAPSDEGKLSVSIDFGGSLCIIPDYRLMTV</sequence>
<feature type="region of interest" description="Disordered" evidence="1">
    <location>
        <begin position="1"/>
        <end position="158"/>
    </location>
</feature>
<dbReference type="Proteomes" id="UP000186601">
    <property type="component" value="Unassembled WGS sequence"/>
</dbReference>
<accession>A0A2R6RW41</accession>
<dbReference type="STRING" id="98765.A0A2R6RW41"/>